<keyword evidence="5" id="KW-0029">Amino-acid transport</keyword>
<dbReference type="EMBL" id="UINC01005234">
    <property type="protein sequence ID" value="SVA19995.1"/>
    <property type="molecule type" value="Genomic_DNA"/>
</dbReference>
<keyword evidence="4 8" id="KW-0812">Transmembrane</keyword>
<evidence type="ECO:0000256" key="4">
    <source>
        <dbReference type="ARBA" id="ARBA00022692"/>
    </source>
</evidence>
<name>A0A381TVB6_9ZZZZ</name>
<dbReference type="PANTHER" id="PTHR30614:SF0">
    <property type="entry name" value="L-CYSTINE TRANSPORT SYSTEM PERMEASE PROTEIN TCYL"/>
    <property type="match status" value="1"/>
</dbReference>
<evidence type="ECO:0000313" key="10">
    <source>
        <dbReference type="EMBL" id="SVA19995.1"/>
    </source>
</evidence>
<dbReference type="PROSITE" id="PS50928">
    <property type="entry name" value="ABC_TM1"/>
    <property type="match status" value="1"/>
</dbReference>
<keyword evidence="3" id="KW-1003">Cell membrane</keyword>
<dbReference type="FunFam" id="1.10.3720.10:FF:000006">
    <property type="entry name" value="Glutamate/aspartate ABC transporter, permease protein GltK"/>
    <property type="match status" value="1"/>
</dbReference>
<feature type="domain" description="ABC transmembrane type-1" evidence="9">
    <location>
        <begin position="71"/>
        <end position="257"/>
    </location>
</feature>
<dbReference type="InterPro" id="IPR043429">
    <property type="entry name" value="ArtM/GltK/GlnP/TcyL/YhdX-like"/>
</dbReference>
<keyword evidence="2" id="KW-0813">Transport</keyword>
<dbReference type="GO" id="GO:0043190">
    <property type="term" value="C:ATP-binding cassette (ABC) transporter complex"/>
    <property type="evidence" value="ECO:0007669"/>
    <property type="project" value="InterPro"/>
</dbReference>
<gene>
    <name evidence="10" type="ORF">METZ01_LOCUS72849</name>
</gene>
<feature type="transmembrane region" description="Helical" evidence="8">
    <location>
        <begin position="75"/>
        <end position="97"/>
    </location>
</feature>
<evidence type="ECO:0000256" key="6">
    <source>
        <dbReference type="ARBA" id="ARBA00022989"/>
    </source>
</evidence>
<dbReference type="AlphaFoldDB" id="A0A381TVB6"/>
<keyword evidence="6 8" id="KW-1133">Transmembrane helix</keyword>
<evidence type="ECO:0000259" key="9">
    <source>
        <dbReference type="PROSITE" id="PS50928"/>
    </source>
</evidence>
<dbReference type="InterPro" id="IPR000515">
    <property type="entry name" value="MetI-like"/>
</dbReference>
<dbReference type="SUPFAM" id="SSF161098">
    <property type="entry name" value="MetI-like"/>
    <property type="match status" value="1"/>
</dbReference>
<dbReference type="Pfam" id="PF00528">
    <property type="entry name" value="BPD_transp_1"/>
    <property type="match status" value="1"/>
</dbReference>
<dbReference type="CDD" id="cd06261">
    <property type="entry name" value="TM_PBP2"/>
    <property type="match status" value="1"/>
</dbReference>
<dbReference type="NCBIfam" id="TIGR01726">
    <property type="entry name" value="HEQRo_perm_3TM"/>
    <property type="match status" value="1"/>
</dbReference>
<dbReference type="GO" id="GO:0006865">
    <property type="term" value="P:amino acid transport"/>
    <property type="evidence" value="ECO:0007669"/>
    <property type="project" value="UniProtKB-KW"/>
</dbReference>
<feature type="transmembrane region" description="Helical" evidence="8">
    <location>
        <begin position="20"/>
        <end position="40"/>
    </location>
</feature>
<proteinExistence type="predicted"/>
<evidence type="ECO:0000256" key="7">
    <source>
        <dbReference type="ARBA" id="ARBA00023136"/>
    </source>
</evidence>
<organism evidence="10">
    <name type="scientific">marine metagenome</name>
    <dbReference type="NCBI Taxonomy" id="408172"/>
    <lineage>
        <taxon>unclassified sequences</taxon>
        <taxon>metagenomes</taxon>
        <taxon>ecological metagenomes</taxon>
    </lineage>
</organism>
<evidence type="ECO:0000256" key="1">
    <source>
        <dbReference type="ARBA" id="ARBA00004651"/>
    </source>
</evidence>
<keyword evidence="7 8" id="KW-0472">Membrane</keyword>
<evidence type="ECO:0000256" key="3">
    <source>
        <dbReference type="ARBA" id="ARBA00022475"/>
    </source>
</evidence>
<evidence type="ECO:0000256" key="2">
    <source>
        <dbReference type="ARBA" id="ARBA00022448"/>
    </source>
</evidence>
<feature type="transmembrane region" description="Helical" evidence="8">
    <location>
        <begin position="241"/>
        <end position="260"/>
    </location>
</feature>
<dbReference type="InterPro" id="IPR010065">
    <property type="entry name" value="AA_ABC_transptr_permease_3TM"/>
</dbReference>
<dbReference type="PANTHER" id="PTHR30614">
    <property type="entry name" value="MEMBRANE COMPONENT OF AMINO ACID ABC TRANSPORTER"/>
    <property type="match status" value="1"/>
</dbReference>
<dbReference type="GO" id="GO:0022857">
    <property type="term" value="F:transmembrane transporter activity"/>
    <property type="evidence" value="ECO:0007669"/>
    <property type="project" value="InterPro"/>
</dbReference>
<comment type="subcellular location">
    <subcellularLocation>
        <location evidence="1">Cell membrane</location>
        <topology evidence="1">Multi-pass membrane protein</topology>
    </subcellularLocation>
</comment>
<accession>A0A381TVB6</accession>
<sequence>MVSADFVKEIPGKIQTYSRFRSIGFLFGLLGLSLALGLGGCSKTDYTWGWYSISPWHPIGLTNIQFLISGLGYTLLLSLSAIVLSILLGLIVALPALTKNPLARRINRVYVEIFRSIPMLVMLLWVYYGLPPALGIRLDVLSAGILGLALCDSAFEAEIFRAGIQSIGGGQHDAADSLGLNYWKKMRLIILPQAIRIILPAIGNQFVYMLKMSSLVSVIGLTELTRRADELVVSQYRPLEIYTFLVLEYFLLIICISSGVRWMEKRLRTV</sequence>
<feature type="transmembrane region" description="Helical" evidence="8">
    <location>
        <begin position="109"/>
        <end position="128"/>
    </location>
</feature>
<reference evidence="10" key="1">
    <citation type="submission" date="2018-05" db="EMBL/GenBank/DDBJ databases">
        <authorList>
            <person name="Lanie J.A."/>
            <person name="Ng W.-L."/>
            <person name="Kazmierczak K.M."/>
            <person name="Andrzejewski T.M."/>
            <person name="Davidsen T.M."/>
            <person name="Wayne K.J."/>
            <person name="Tettelin H."/>
            <person name="Glass J.I."/>
            <person name="Rusch D."/>
            <person name="Podicherti R."/>
            <person name="Tsui H.-C.T."/>
            <person name="Winkler M.E."/>
        </authorList>
    </citation>
    <scope>NUCLEOTIDE SEQUENCE</scope>
</reference>
<evidence type="ECO:0000256" key="8">
    <source>
        <dbReference type="SAM" id="Phobius"/>
    </source>
</evidence>
<evidence type="ECO:0000256" key="5">
    <source>
        <dbReference type="ARBA" id="ARBA00022970"/>
    </source>
</evidence>
<dbReference type="Gene3D" id="1.10.3720.10">
    <property type="entry name" value="MetI-like"/>
    <property type="match status" value="1"/>
</dbReference>
<dbReference type="InterPro" id="IPR035906">
    <property type="entry name" value="MetI-like_sf"/>
</dbReference>
<protein>
    <recommendedName>
        <fullName evidence="9">ABC transmembrane type-1 domain-containing protein</fullName>
    </recommendedName>
</protein>